<evidence type="ECO:0000256" key="2">
    <source>
        <dbReference type="SAM" id="SignalP"/>
    </source>
</evidence>
<accession>A0ABZ2KAJ3</accession>
<dbReference type="EMBL" id="CP089982">
    <property type="protein sequence ID" value="WXA95104.1"/>
    <property type="molecule type" value="Genomic_DNA"/>
</dbReference>
<evidence type="ECO:0000313" key="4">
    <source>
        <dbReference type="Proteomes" id="UP001379533"/>
    </source>
</evidence>
<feature type="region of interest" description="Disordered" evidence="1">
    <location>
        <begin position="29"/>
        <end position="55"/>
    </location>
</feature>
<sequence length="213" mass="21778">MTRLAYAAVLLFATSLGAAACSPEREILSSLNDEQKSKDSGPEKPEKPDSESPPGPLACKAHEGCGPGMLCASSGKDLNIGSCKACAEMDLSAGCNACPPGSIKVPGNVNGCTVCNCGPPSVCIQDAQCADGEHCYLGQTCEPGCTNSPKCCHGNLCANTGCTDTTGLDCNLVGCPNGQVCNASCPPPKCYCDVKLKQWKCEGGCNAICVFPK</sequence>
<reference evidence="3 4" key="1">
    <citation type="submission" date="2021-12" db="EMBL/GenBank/DDBJ databases">
        <title>Discovery of the Pendulisporaceae a myxobacterial family with distinct sporulation behavior and unique specialized metabolism.</title>
        <authorList>
            <person name="Garcia R."/>
            <person name="Popoff A."/>
            <person name="Bader C.D."/>
            <person name="Loehr J."/>
            <person name="Walesch S."/>
            <person name="Walt C."/>
            <person name="Boldt J."/>
            <person name="Bunk B."/>
            <person name="Haeckl F.J.F.P.J."/>
            <person name="Gunesch A.P."/>
            <person name="Birkelbach J."/>
            <person name="Nuebel U."/>
            <person name="Pietschmann T."/>
            <person name="Bach T."/>
            <person name="Mueller R."/>
        </authorList>
    </citation>
    <scope>NUCLEOTIDE SEQUENCE [LARGE SCALE GENOMIC DNA]</scope>
    <source>
        <strain evidence="3 4">MSr12523</strain>
    </source>
</reference>
<feature type="chain" id="PRO_5047078582" evidence="2">
    <location>
        <begin position="21"/>
        <end position="213"/>
    </location>
</feature>
<evidence type="ECO:0000256" key="1">
    <source>
        <dbReference type="SAM" id="MobiDB-lite"/>
    </source>
</evidence>
<gene>
    <name evidence="3" type="ORF">LZC95_52870</name>
</gene>
<evidence type="ECO:0000313" key="3">
    <source>
        <dbReference type="EMBL" id="WXA95104.1"/>
    </source>
</evidence>
<dbReference type="RefSeq" id="WP_394845712.1">
    <property type="nucleotide sequence ID" value="NZ_CP089982.1"/>
</dbReference>
<protein>
    <submittedName>
        <fullName evidence="3">Uncharacterized protein</fullName>
    </submittedName>
</protein>
<organism evidence="3 4">
    <name type="scientific">Pendulispora brunnea</name>
    <dbReference type="NCBI Taxonomy" id="2905690"/>
    <lineage>
        <taxon>Bacteria</taxon>
        <taxon>Pseudomonadati</taxon>
        <taxon>Myxococcota</taxon>
        <taxon>Myxococcia</taxon>
        <taxon>Myxococcales</taxon>
        <taxon>Sorangiineae</taxon>
        <taxon>Pendulisporaceae</taxon>
        <taxon>Pendulispora</taxon>
    </lineage>
</organism>
<keyword evidence="4" id="KW-1185">Reference proteome</keyword>
<proteinExistence type="predicted"/>
<keyword evidence="2" id="KW-0732">Signal</keyword>
<dbReference type="Proteomes" id="UP001379533">
    <property type="component" value="Chromosome"/>
</dbReference>
<feature type="signal peptide" evidence="2">
    <location>
        <begin position="1"/>
        <end position="20"/>
    </location>
</feature>
<feature type="compositionally biased region" description="Basic and acidic residues" evidence="1">
    <location>
        <begin position="29"/>
        <end position="50"/>
    </location>
</feature>
<dbReference type="PROSITE" id="PS51257">
    <property type="entry name" value="PROKAR_LIPOPROTEIN"/>
    <property type="match status" value="1"/>
</dbReference>
<name>A0ABZ2KAJ3_9BACT</name>